<evidence type="ECO:0000313" key="2">
    <source>
        <dbReference type="EMBL" id="SHN24822.1"/>
    </source>
</evidence>
<keyword evidence="3" id="KW-1185">Reference proteome</keyword>
<evidence type="ECO:0000256" key="1">
    <source>
        <dbReference type="SAM" id="SignalP"/>
    </source>
</evidence>
<sequence>MNARLPRRAAARAVTALSALISLAGAATAAEPLLIHYNDRPPQHYTQRGVPQGPAIARISAALSTANIPYAFRNTPAKQQLVLLQANDKPACMLAWADIPGRDRVGKFSDVIYKDEPRGSERRLWCTNATPDETMQRLNAALHQQE</sequence>
<evidence type="ECO:0000313" key="3">
    <source>
        <dbReference type="Proteomes" id="UP000184339"/>
    </source>
</evidence>
<dbReference type="STRING" id="551987.SAMN05192549_106140"/>
<feature type="signal peptide" evidence="1">
    <location>
        <begin position="1"/>
        <end position="29"/>
    </location>
</feature>
<protein>
    <recommendedName>
        <fullName evidence="4">Inhibitor of vertebrate lysozyme (Ivy)</fullName>
    </recommendedName>
</protein>
<organism evidence="2 3">
    <name type="scientific">Duganella sacchari</name>
    <dbReference type="NCBI Taxonomy" id="551987"/>
    <lineage>
        <taxon>Bacteria</taxon>
        <taxon>Pseudomonadati</taxon>
        <taxon>Pseudomonadota</taxon>
        <taxon>Betaproteobacteria</taxon>
        <taxon>Burkholderiales</taxon>
        <taxon>Oxalobacteraceae</taxon>
        <taxon>Telluria group</taxon>
        <taxon>Duganella</taxon>
    </lineage>
</organism>
<name>A0A1M7Q3N2_9BURK</name>
<dbReference type="AlphaFoldDB" id="A0A1M7Q3N2"/>
<dbReference type="RefSeq" id="WP_072785748.1">
    <property type="nucleotide sequence ID" value="NZ_FRCX01000006.1"/>
</dbReference>
<dbReference type="EMBL" id="FRCX01000006">
    <property type="protein sequence ID" value="SHN24822.1"/>
    <property type="molecule type" value="Genomic_DNA"/>
</dbReference>
<gene>
    <name evidence="2" type="ORF">SAMN05192549_106140</name>
</gene>
<keyword evidence="1" id="KW-0732">Signal</keyword>
<dbReference type="Proteomes" id="UP000184339">
    <property type="component" value="Unassembled WGS sequence"/>
</dbReference>
<reference evidence="3" key="1">
    <citation type="submission" date="2016-11" db="EMBL/GenBank/DDBJ databases">
        <authorList>
            <person name="Varghese N."/>
            <person name="Submissions S."/>
        </authorList>
    </citation>
    <scope>NUCLEOTIDE SEQUENCE [LARGE SCALE GENOMIC DNA]</scope>
    <source>
        <strain evidence="3">Sac-22</strain>
    </source>
</reference>
<feature type="chain" id="PRO_5012229798" description="Inhibitor of vertebrate lysozyme (Ivy)" evidence="1">
    <location>
        <begin position="30"/>
        <end position="146"/>
    </location>
</feature>
<evidence type="ECO:0008006" key="4">
    <source>
        <dbReference type="Google" id="ProtNLM"/>
    </source>
</evidence>
<dbReference type="SUPFAM" id="SSF53850">
    <property type="entry name" value="Periplasmic binding protein-like II"/>
    <property type="match status" value="1"/>
</dbReference>
<proteinExistence type="predicted"/>
<dbReference type="OrthoDB" id="8780676at2"/>
<accession>A0A1M7Q3N2</accession>